<keyword evidence="1" id="KW-0732">Signal</keyword>
<dbReference type="EMBL" id="EF676383">
    <property type="protein sequence ID" value="ABR16289.1"/>
    <property type="molecule type" value="mRNA"/>
</dbReference>
<organism evidence="2">
    <name type="scientific">Picea sitchensis</name>
    <name type="common">Sitka spruce</name>
    <name type="synonym">Pinus sitchensis</name>
    <dbReference type="NCBI Taxonomy" id="3332"/>
    <lineage>
        <taxon>Eukaryota</taxon>
        <taxon>Viridiplantae</taxon>
        <taxon>Streptophyta</taxon>
        <taxon>Embryophyta</taxon>
        <taxon>Tracheophyta</taxon>
        <taxon>Spermatophyta</taxon>
        <taxon>Pinopsida</taxon>
        <taxon>Pinidae</taxon>
        <taxon>Conifers I</taxon>
        <taxon>Pinales</taxon>
        <taxon>Pinaceae</taxon>
        <taxon>Picea</taxon>
    </lineage>
</organism>
<feature type="signal peptide" evidence="1">
    <location>
        <begin position="1"/>
        <end position="26"/>
    </location>
</feature>
<sequence>MAAAAGLFLSPSAIFWFWICCGSSLCQPPSVHCGHSCPRCGSRLLILKPGKKITDRMLNKLPSCKKKTENLEEVAKLQKKNTDRILKKLPNCNKITDRMLKKLLNCISYKIFFILTATSVIN</sequence>
<evidence type="ECO:0000313" key="2">
    <source>
        <dbReference type="EMBL" id="ABR16289.1"/>
    </source>
</evidence>
<name>B8LKV9_PICSI</name>
<reference evidence="2" key="1">
    <citation type="submission" date="2007-06" db="EMBL/GenBank/DDBJ databases">
        <title>Full length cDNA sequences from Sitka Spruce (Picea sitchensis).</title>
        <authorList>
            <person name="Ralph S.G."/>
            <person name="Chun H.E."/>
            <person name="Liao N."/>
            <person name="Ali J."/>
            <person name="Reid K."/>
            <person name="Kolosova N."/>
            <person name="Cooper N."/>
            <person name="Cullis C."/>
            <person name="Jancsik S."/>
            <person name="Moore R."/>
            <person name="Mayo M."/>
            <person name="Wagner S."/>
            <person name="Holt R.A."/>
            <person name="Jones S.J.M."/>
            <person name="Marra M.A."/>
            <person name="Ritland C.E."/>
            <person name="Ritland K."/>
            <person name="Bohlmann J."/>
        </authorList>
    </citation>
    <scope>NUCLEOTIDE SEQUENCE</scope>
    <source>
        <tissue evidence="2">Green portion of the leader tissue</tissue>
    </source>
</reference>
<accession>B8LKV9</accession>
<feature type="chain" id="PRO_5002874339" description="Secreted protein" evidence="1">
    <location>
        <begin position="27"/>
        <end position="122"/>
    </location>
</feature>
<evidence type="ECO:0000256" key="1">
    <source>
        <dbReference type="SAM" id="SignalP"/>
    </source>
</evidence>
<protein>
    <recommendedName>
        <fullName evidence="3">Secreted protein</fullName>
    </recommendedName>
</protein>
<evidence type="ECO:0008006" key="3">
    <source>
        <dbReference type="Google" id="ProtNLM"/>
    </source>
</evidence>
<proteinExistence type="evidence at transcript level"/>
<dbReference type="AlphaFoldDB" id="B8LKV9"/>